<reference evidence="1 2" key="1">
    <citation type="submission" date="2018-11" db="EMBL/GenBank/DDBJ databases">
        <authorList>
            <consortium name="Pathogen Informatics"/>
        </authorList>
    </citation>
    <scope>NUCLEOTIDE SEQUENCE [LARGE SCALE GENOMIC DNA]</scope>
</reference>
<evidence type="ECO:0000313" key="1">
    <source>
        <dbReference type="EMBL" id="VDN29398.1"/>
    </source>
</evidence>
<name>A0A3P7N2J0_DIBLA</name>
<gene>
    <name evidence="1" type="ORF">DILT_LOCUS15361</name>
</gene>
<organism evidence="1 2">
    <name type="scientific">Dibothriocephalus latus</name>
    <name type="common">Fish tapeworm</name>
    <name type="synonym">Diphyllobothrium latum</name>
    <dbReference type="NCBI Taxonomy" id="60516"/>
    <lineage>
        <taxon>Eukaryota</taxon>
        <taxon>Metazoa</taxon>
        <taxon>Spiralia</taxon>
        <taxon>Lophotrochozoa</taxon>
        <taxon>Platyhelminthes</taxon>
        <taxon>Cestoda</taxon>
        <taxon>Eucestoda</taxon>
        <taxon>Diphyllobothriidea</taxon>
        <taxon>Diphyllobothriidae</taxon>
        <taxon>Dibothriocephalus</taxon>
    </lineage>
</organism>
<sequence>MHSTTTYVAADFPSLNLEDLDSVSEIGAVAAGRHSMANASNGT</sequence>
<feature type="non-terminal residue" evidence="1">
    <location>
        <position position="43"/>
    </location>
</feature>
<protein>
    <submittedName>
        <fullName evidence="1">Uncharacterized protein</fullName>
    </submittedName>
</protein>
<accession>A0A3P7N2J0</accession>
<keyword evidence="2" id="KW-1185">Reference proteome</keyword>
<dbReference type="AlphaFoldDB" id="A0A3P7N2J0"/>
<evidence type="ECO:0000313" key="2">
    <source>
        <dbReference type="Proteomes" id="UP000281553"/>
    </source>
</evidence>
<dbReference type="EMBL" id="UYRU01078705">
    <property type="protein sequence ID" value="VDN29398.1"/>
    <property type="molecule type" value="Genomic_DNA"/>
</dbReference>
<dbReference type="Proteomes" id="UP000281553">
    <property type="component" value="Unassembled WGS sequence"/>
</dbReference>
<proteinExistence type="predicted"/>